<dbReference type="InterPro" id="IPR023365">
    <property type="entry name" value="Sortase_dom-sf"/>
</dbReference>
<protein>
    <submittedName>
        <fullName evidence="3">Class D sortase</fullName>
    </submittedName>
</protein>
<evidence type="ECO:0000313" key="3">
    <source>
        <dbReference type="EMBL" id="MCM2677308.1"/>
    </source>
</evidence>
<organism evidence="3 4">
    <name type="scientific">Alkalicoccobacillus plakortidis</name>
    <dbReference type="NCBI Taxonomy" id="444060"/>
    <lineage>
        <taxon>Bacteria</taxon>
        <taxon>Bacillati</taxon>
        <taxon>Bacillota</taxon>
        <taxon>Bacilli</taxon>
        <taxon>Bacillales</taxon>
        <taxon>Bacillaceae</taxon>
        <taxon>Alkalicoccobacillus</taxon>
    </lineage>
</organism>
<comment type="caution">
    <text evidence="3">The sequence shown here is derived from an EMBL/GenBank/DDBJ whole genome shotgun (WGS) entry which is preliminary data.</text>
</comment>
<dbReference type="InterPro" id="IPR005754">
    <property type="entry name" value="Sortase"/>
</dbReference>
<dbReference type="Proteomes" id="UP001203665">
    <property type="component" value="Unassembled WGS sequence"/>
</dbReference>
<keyword evidence="2" id="KW-0175">Coiled coil</keyword>
<dbReference type="InterPro" id="IPR053525">
    <property type="entry name" value="Sortase_D"/>
</dbReference>
<reference evidence="3" key="1">
    <citation type="submission" date="2022-06" db="EMBL/GenBank/DDBJ databases">
        <title>Alkalicoccobacillus porphyridii sp. nov., isolated from a marine red alga, Porphyridium purpureum and reclassification of Shouchella plakortidis and Shouchella gibsonii as Alkalicoccobacillus plakortidis comb. nov. and Alkalicoccobacillus gibsonii comb. nov.</title>
        <authorList>
            <person name="Kim K.H."/>
            <person name="Lee J.K."/>
            <person name="Han D.M."/>
            <person name="Baek J.H."/>
            <person name="Jeon C.O."/>
        </authorList>
    </citation>
    <scope>NUCLEOTIDE SEQUENCE</scope>
    <source>
        <strain evidence="3">DSM 19153</strain>
    </source>
</reference>
<feature type="coiled-coil region" evidence="2">
    <location>
        <begin position="34"/>
        <end position="61"/>
    </location>
</feature>
<proteinExistence type="predicted"/>
<dbReference type="EMBL" id="JAMQJY010000003">
    <property type="protein sequence ID" value="MCM2677308.1"/>
    <property type="molecule type" value="Genomic_DNA"/>
</dbReference>
<dbReference type="RefSeq" id="WP_251610961.1">
    <property type="nucleotide sequence ID" value="NZ_JAMQJY010000003.1"/>
</dbReference>
<evidence type="ECO:0000256" key="2">
    <source>
        <dbReference type="SAM" id="Coils"/>
    </source>
</evidence>
<name>A0ABT0XPM9_9BACI</name>
<dbReference type="SUPFAM" id="SSF63817">
    <property type="entry name" value="Sortase"/>
    <property type="match status" value="1"/>
</dbReference>
<dbReference type="NCBIfam" id="TIGR01076">
    <property type="entry name" value="sortase_fam"/>
    <property type="match status" value="1"/>
</dbReference>
<evidence type="ECO:0000256" key="1">
    <source>
        <dbReference type="ARBA" id="ARBA00022801"/>
    </source>
</evidence>
<keyword evidence="1" id="KW-0378">Hydrolase</keyword>
<dbReference type="Gene3D" id="2.40.260.10">
    <property type="entry name" value="Sortase"/>
    <property type="match status" value="1"/>
</dbReference>
<dbReference type="InterPro" id="IPR041999">
    <property type="entry name" value="Sortase_D_1"/>
</dbReference>
<keyword evidence="4" id="KW-1185">Reference proteome</keyword>
<gene>
    <name evidence="3" type="ORF">NDM98_18945</name>
</gene>
<dbReference type="CDD" id="cd05828">
    <property type="entry name" value="Sortase_D_1"/>
    <property type="match status" value="1"/>
</dbReference>
<accession>A0ABT0XPM9</accession>
<dbReference type="Pfam" id="PF04203">
    <property type="entry name" value="Sortase"/>
    <property type="match status" value="1"/>
</dbReference>
<sequence>MKIVYSALILVGLTMTIYFGFQWVSGTQAAENLSQDEIEALETAKVERQEVENEESSLEEESDSVTDPVMSDEIDLYHVGAEMSRLVIPEIEKSYKTYWGTDDETLKQGVGMYVSQWTTTPDEKRHTVLSGHRDTVFSELGAVELGDVLYLEYEGQRYEYEIDDIWITDADDRTVIVDKDEATLTLTTCYPFDFVGSAPDRYIIQSKLVDIVEI</sequence>
<evidence type="ECO:0000313" key="4">
    <source>
        <dbReference type="Proteomes" id="UP001203665"/>
    </source>
</evidence>
<dbReference type="NCBIfam" id="NF033746">
    <property type="entry name" value="class_D_sortase"/>
    <property type="match status" value="1"/>
</dbReference>